<evidence type="ECO:0000313" key="2">
    <source>
        <dbReference type="EMBL" id="MCP2261637.1"/>
    </source>
</evidence>
<sequence length="293" mass="31991">MSWVNTVPSLMLPPVDTTGRGRPCPSQARWIFVLGPPAGTAADLIVWHCARRTDPPSPVGDTEVRRAPAACWWARTALKPTGTSRSRSLITAASTRARVTTLARVPMRDHRQNRLSKPLPLPLPPLPFRQVTPHHTGLRLEQQPVDHAARLIHPWVSLRAGGGQQRLGWLPLLVGQRARGTRPGIKQINYTQCEDRAWWPRGWAGSDGAGGRRRSPPTTAGLGRAPASGPAVPGGATVARRSCPGGRRRRGTSRPPRPRGRPATPPVRGPRPGRRRRARSASTRVRPIRGPPR</sequence>
<feature type="compositionally biased region" description="Low complexity" evidence="1">
    <location>
        <begin position="225"/>
        <end position="245"/>
    </location>
</feature>
<evidence type="ECO:0000313" key="3">
    <source>
        <dbReference type="Proteomes" id="UP001205311"/>
    </source>
</evidence>
<comment type="caution">
    <text evidence="2">The sequence shown here is derived from an EMBL/GenBank/DDBJ whole genome shotgun (WGS) entry which is preliminary data.</text>
</comment>
<name>A0ABT1I1H2_STRSD</name>
<dbReference type="EMBL" id="JAMTCP010000045">
    <property type="protein sequence ID" value="MCP2261637.1"/>
    <property type="molecule type" value="Genomic_DNA"/>
</dbReference>
<feature type="region of interest" description="Disordered" evidence="1">
    <location>
        <begin position="201"/>
        <end position="293"/>
    </location>
</feature>
<dbReference type="Proteomes" id="UP001205311">
    <property type="component" value="Unassembled WGS sequence"/>
</dbReference>
<evidence type="ECO:0000256" key="1">
    <source>
        <dbReference type="SAM" id="MobiDB-lite"/>
    </source>
</evidence>
<gene>
    <name evidence="2" type="ORF">LX15_005363</name>
</gene>
<feature type="compositionally biased region" description="Basic residues" evidence="1">
    <location>
        <begin position="246"/>
        <end position="260"/>
    </location>
</feature>
<reference evidence="2 3" key="1">
    <citation type="submission" date="2022-06" db="EMBL/GenBank/DDBJ databases">
        <title>Genomic Encyclopedia of Archaeal and Bacterial Type Strains, Phase II (KMG-II): from individual species to whole genera.</title>
        <authorList>
            <person name="Goeker M."/>
        </authorList>
    </citation>
    <scope>NUCLEOTIDE SEQUENCE [LARGE SCALE GENOMIC DNA]</scope>
    <source>
        <strain evidence="2 3">DSM 40477</strain>
    </source>
</reference>
<protein>
    <submittedName>
        <fullName evidence="2">Uncharacterized protein</fullName>
    </submittedName>
</protein>
<proteinExistence type="predicted"/>
<organism evidence="2 3">
    <name type="scientific">Streptoalloteichus tenebrarius (strain ATCC 17920 / DSM 40477 / JCM 4838 / CBS 697.72 / NBRC 16177 / NCIMB 11028 / NRRL B-12390 / A12253. 1 / ISP 5477)</name>
    <name type="common">Streptomyces tenebrarius</name>
    <dbReference type="NCBI Taxonomy" id="1933"/>
    <lineage>
        <taxon>Bacteria</taxon>
        <taxon>Bacillati</taxon>
        <taxon>Actinomycetota</taxon>
        <taxon>Actinomycetes</taxon>
        <taxon>Pseudonocardiales</taxon>
        <taxon>Pseudonocardiaceae</taxon>
        <taxon>Streptoalloteichus</taxon>
    </lineage>
</organism>
<accession>A0ABT1I1H2</accession>
<keyword evidence="3" id="KW-1185">Reference proteome</keyword>